<feature type="chain" id="PRO_5045919324" evidence="6">
    <location>
        <begin position="25"/>
        <end position="563"/>
    </location>
</feature>
<evidence type="ECO:0000256" key="6">
    <source>
        <dbReference type="SAM" id="SignalP"/>
    </source>
</evidence>
<accession>A0ABT9A8U9</accession>
<dbReference type="InterPro" id="IPR006710">
    <property type="entry name" value="Glyco_hydro_43"/>
</dbReference>
<keyword evidence="2 4" id="KW-0378">Hydrolase</keyword>
<dbReference type="Pfam" id="PF04616">
    <property type="entry name" value="Glyco_hydro_43"/>
    <property type="match status" value="1"/>
</dbReference>
<dbReference type="SUPFAM" id="SSF49899">
    <property type="entry name" value="Concanavalin A-like lectins/glucanases"/>
    <property type="match status" value="1"/>
</dbReference>
<feature type="signal peptide" evidence="6">
    <location>
        <begin position="1"/>
        <end position="24"/>
    </location>
</feature>
<dbReference type="Gene3D" id="2.60.120.200">
    <property type="match status" value="1"/>
</dbReference>
<evidence type="ECO:0000256" key="3">
    <source>
        <dbReference type="ARBA" id="ARBA00023295"/>
    </source>
</evidence>
<evidence type="ECO:0000256" key="2">
    <source>
        <dbReference type="ARBA" id="ARBA00022801"/>
    </source>
</evidence>
<dbReference type="Gene3D" id="2.115.10.20">
    <property type="entry name" value="Glycosyl hydrolase domain, family 43"/>
    <property type="match status" value="1"/>
</dbReference>
<dbReference type="GO" id="GO:0016787">
    <property type="term" value="F:hydrolase activity"/>
    <property type="evidence" value="ECO:0007669"/>
    <property type="project" value="UniProtKB-KW"/>
</dbReference>
<gene>
    <name evidence="8" type="ORF">Q5H92_07875</name>
</gene>
<keyword evidence="9" id="KW-1185">Reference proteome</keyword>
<proteinExistence type="inferred from homology"/>
<protein>
    <submittedName>
        <fullName evidence="8">Glycoside hydrolase 43 family protein</fullName>
    </submittedName>
</protein>
<feature type="region of interest" description="Disordered" evidence="5">
    <location>
        <begin position="337"/>
        <end position="357"/>
    </location>
</feature>
<dbReference type="Pfam" id="PF17851">
    <property type="entry name" value="GH43_C2"/>
    <property type="match status" value="1"/>
</dbReference>
<dbReference type="Proteomes" id="UP001167796">
    <property type="component" value="Unassembled WGS sequence"/>
</dbReference>
<dbReference type="InterPro" id="IPR013320">
    <property type="entry name" value="ConA-like_dom_sf"/>
</dbReference>
<dbReference type="InterPro" id="IPR023296">
    <property type="entry name" value="Glyco_hydro_beta-prop_sf"/>
</dbReference>
<comment type="similarity">
    <text evidence="1 4">Belongs to the glycosyl hydrolase 43 family.</text>
</comment>
<dbReference type="RefSeq" id="WP_305010958.1">
    <property type="nucleotide sequence ID" value="NZ_JAUQSX010000003.1"/>
</dbReference>
<evidence type="ECO:0000256" key="1">
    <source>
        <dbReference type="ARBA" id="ARBA00009865"/>
    </source>
</evidence>
<evidence type="ECO:0000313" key="9">
    <source>
        <dbReference type="Proteomes" id="UP001167796"/>
    </source>
</evidence>
<dbReference type="CDD" id="cd09001">
    <property type="entry name" value="GH43_FsAxh1-like"/>
    <property type="match status" value="1"/>
</dbReference>
<dbReference type="PANTHER" id="PTHR42812:SF12">
    <property type="entry name" value="BETA-XYLOSIDASE-RELATED"/>
    <property type="match status" value="1"/>
</dbReference>
<keyword evidence="3 4" id="KW-0326">Glycosidase</keyword>
<dbReference type="EMBL" id="JAUQSX010000003">
    <property type="protein sequence ID" value="MDO7846269.1"/>
    <property type="molecule type" value="Genomic_DNA"/>
</dbReference>
<feature type="domain" description="Beta-xylosidase C-terminal Concanavalin A-like" evidence="7">
    <location>
        <begin position="361"/>
        <end position="561"/>
    </location>
</feature>
<dbReference type="PANTHER" id="PTHR42812">
    <property type="entry name" value="BETA-XYLOSIDASE"/>
    <property type="match status" value="1"/>
</dbReference>
<evidence type="ECO:0000256" key="5">
    <source>
        <dbReference type="SAM" id="MobiDB-lite"/>
    </source>
</evidence>
<name>A0ABT9A8U9_9BACT</name>
<comment type="caution">
    <text evidence="8">The sequence shown here is derived from an EMBL/GenBank/DDBJ whole genome shotgun (WGS) entry which is preliminary data.</text>
</comment>
<dbReference type="SUPFAM" id="SSF75005">
    <property type="entry name" value="Arabinanase/levansucrase/invertase"/>
    <property type="match status" value="1"/>
</dbReference>
<keyword evidence="6" id="KW-0732">Signal</keyword>
<dbReference type="InterPro" id="IPR051795">
    <property type="entry name" value="Glycosyl_Hydrlase_43"/>
</dbReference>
<sequence>MRKPWKRAGARLVLLLLLAGCRVAGPQSSGASGQPTPAAKPYVSTAWAADQGNGTYKNPVLNADYSDPDVVRVGPDYYLTASSFNASPGLPILHSRDLVNWQLIGNALPRLPEAFFDAPQHGFGVWAPCLRYHNRRFYLFWGDPDFGIYQITAANPAGPWSAPLLVLPGKGLIDPAPFWDADGRAYLVHAWAGSRAGINSVLTLHRLSPDGTRVLDEGRNIYSGHDANHTTEGPKLYRRGAYYYIFAPAGGVATGWQLVLRAQNPYGPWEEKVVMDQGQTAINGPHQGAWVDTPDGRESWFLHFQDRGAYGRVLHLQPMTWKNDWPVIGEDPDGDGKGQPVLTHRKPDVGRTYPLRTPAENDEFSSDTLGLQWQWQANQKVTWSALLRGKGFLRLFAMPVPKGAPNLWPVPNLLLQKFPAADFMATTKVKLNIEWDVWQGKKAGLLIVGNDYSYLAITKNASGYHVAQMRCLDAPSGAPEQVVAEQSLPGNEALLRVQVSGPDATCRFSFSTDEGRTFQPIGQPFVARPDKWTGAKVGVFCAGTQPDTRIGGYADVDWFRITR</sequence>
<evidence type="ECO:0000259" key="7">
    <source>
        <dbReference type="Pfam" id="PF17851"/>
    </source>
</evidence>
<dbReference type="InterPro" id="IPR041542">
    <property type="entry name" value="GH43_C2"/>
</dbReference>
<evidence type="ECO:0000313" key="8">
    <source>
        <dbReference type="EMBL" id="MDO7846269.1"/>
    </source>
</evidence>
<evidence type="ECO:0000256" key="4">
    <source>
        <dbReference type="RuleBase" id="RU361187"/>
    </source>
</evidence>
<organism evidence="8 9">
    <name type="scientific">Hymenobacter mellowenesis</name>
    <dbReference type="NCBI Taxonomy" id="3063995"/>
    <lineage>
        <taxon>Bacteria</taxon>
        <taxon>Pseudomonadati</taxon>
        <taxon>Bacteroidota</taxon>
        <taxon>Cytophagia</taxon>
        <taxon>Cytophagales</taxon>
        <taxon>Hymenobacteraceae</taxon>
        <taxon>Hymenobacter</taxon>
    </lineage>
</organism>
<reference evidence="8" key="1">
    <citation type="submission" date="2023-07" db="EMBL/GenBank/DDBJ databases">
        <authorList>
            <person name="Kim M.K."/>
        </authorList>
    </citation>
    <scope>NUCLEOTIDE SEQUENCE</scope>
    <source>
        <strain evidence="8">M29</strain>
    </source>
</reference>